<evidence type="ECO:0000256" key="4">
    <source>
        <dbReference type="ARBA" id="ARBA00022692"/>
    </source>
</evidence>
<keyword evidence="4 8" id="KW-0812">Transmembrane</keyword>
<dbReference type="PANTHER" id="PTHR10010">
    <property type="entry name" value="SOLUTE CARRIER FAMILY 34 SODIUM PHOSPHATE , MEMBER 2-RELATED"/>
    <property type="match status" value="1"/>
</dbReference>
<keyword evidence="10" id="KW-1185">Reference proteome</keyword>
<feature type="transmembrane region" description="Helical" evidence="8">
    <location>
        <begin position="423"/>
        <end position="443"/>
    </location>
</feature>
<evidence type="ECO:0000256" key="1">
    <source>
        <dbReference type="ARBA" id="ARBA00004651"/>
    </source>
</evidence>
<evidence type="ECO:0000256" key="6">
    <source>
        <dbReference type="ARBA" id="ARBA00023136"/>
    </source>
</evidence>
<feature type="transmembrane region" description="Helical" evidence="8">
    <location>
        <begin position="496"/>
        <end position="517"/>
    </location>
</feature>
<keyword evidence="5 8" id="KW-1133">Transmembrane helix</keyword>
<comment type="similarity">
    <text evidence="2">Belongs to the SLC34A transporter family.</text>
</comment>
<evidence type="ECO:0000256" key="3">
    <source>
        <dbReference type="ARBA" id="ARBA00022475"/>
    </source>
</evidence>
<evidence type="ECO:0000256" key="8">
    <source>
        <dbReference type="SAM" id="Phobius"/>
    </source>
</evidence>
<name>A0A9N8DXL6_9STRA</name>
<comment type="caution">
    <text evidence="9">The sequence shown here is derived from an EMBL/GenBank/DDBJ whole genome shotgun (WGS) entry which is preliminary data.</text>
</comment>
<organism evidence="9 10">
    <name type="scientific">Seminavis robusta</name>
    <dbReference type="NCBI Taxonomy" id="568900"/>
    <lineage>
        <taxon>Eukaryota</taxon>
        <taxon>Sar</taxon>
        <taxon>Stramenopiles</taxon>
        <taxon>Ochrophyta</taxon>
        <taxon>Bacillariophyta</taxon>
        <taxon>Bacillariophyceae</taxon>
        <taxon>Bacillariophycidae</taxon>
        <taxon>Naviculales</taxon>
        <taxon>Naviculaceae</taxon>
        <taxon>Seminavis</taxon>
    </lineage>
</organism>
<dbReference type="GO" id="GO:0005886">
    <property type="term" value="C:plasma membrane"/>
    <property type="evidence" value="ECO:0007669"/>
    <property type="project" value="UniProtKB-SubCell"/>
</dbReference>
<dbReference type="Pfam" id="PF02690">
    <property type="entry name" value="Na_Pi_cotrans"/>
    <property type="match status" value="2"/>
</dbReference>
<evidence type="ECO:0000313" key="9">
    <source>
        <dbReference type="EMBL" id="CAB9510666.1"/>
    </source>
</evidence>
<dbReference type="EMBL" id="CAICTM010000446">
    <property type="protein sequence ID" value="CAB9510666.1"/>
    <property type="molecule type" value="Genomic_DNA"/>
</dbReference>
<evidence type="ECO:0000313" key="10">
    <source>
        <dbReference type="Proteomes" id="UP001153069"/>
    </source>
</evidence>
<dbReference type="OrthoDB" id="67833at2759"/>
<dbReference type="InterPro" id="IPR003841">
    <property type="entry name" value="Na/Pi_transpt"/>
</dbReference>
<keyword evidence="3" id="KW-1003">Cell membrane</keyword>
<feature type="transmembrane region" description="Helical" evidence="8">
    <location>
        <begin position="137"/>
        <end position="157"/>
    </location>
</feature>
<reference evidence="9" key="1">
    <citation type="submission" date="2020-06" db="EMBL/GenBank/DDBJ databases">
        <authorList>
            <consortium name="Plant Systems Biology data submission"/>
        </authorList>
    </citation>
    <scope>NUCLEOTIDE SEQUENCE</scope>
    <source>
        <strain evidence="9">D6</strain>
    </source>
</reference>
<feature type="region of interest" description="Disordered" evidence="7">
    <location>
        <begin position="537"/>
        <end position="577"/>
    </location>
</feature>
<feature type="transmembrane region" description="Helical" evidence="8">
    <location>
        <begin position="71"/>
        <end position="92"/>
    </location>
</feature>
<dbReference type="GO" id="GO:0005436">
    <property type="term" value="F:sodium:phosphate symporter activity"/>
    <property type="evidence" value="ECO:0007669"/>
    <property type="project" value="InterPro"/>
</dbReference>
<feature type="region of interest" description="Disordered" evidence="7">
    <location>
        <begin position="1"/>
        <end position="29"/>
    </location>
</feature>
<feature type="transmembrane region" description="Helical" evidence="8">
    <location>
        <begin position="395"/>
        <end position="417"/>
    </location>
</feature>
<dbReference type="AlphaFoldDB" id="A0A9N8DXL6"/>
<evidence type="ECO:0000256" key="5">
    <source>
        <dbReference type="ARBA" id="ARBA00022989"/>
    </source>
</evidence>
<evidence type="ECO:0000256" key="7">
    <source>
        <dbReference type="SAM" id="MobiDB-lite"/>
    </source>
</evidence>
<feature type="compositionally biased region" description="Low complexity" evidence="7">
    <location>
        <begin position="9"/>
        <end position="19"/>
    </location>
</feature>
<keyword evidence="6 8" id="KW-0472">Membrane</keyword>
<comment type="subcellular location">
    <subcellularLocation>
        <location evidence="1">Cell membrane</location>
        <topology evidence="1">Multi-pass membrane protein</topology>
    </subcellularLocation>
</comment>
<accession>A0A9N8DXL6</accession>
<proteinExistence type="inferred from homology"/>
<gene>
    <name evidence="9" type="ORF">SEMRO_447_G144830.1</name>
</gene>
<evidence type="ECO:0000256" key="2">
    <source>
        <dbReference type="ARBA" id="ARBA00005808"/>
    </source>
</evidence>
<feature type="transmembrane region" description="Helical" evidence="8">
    <location>
        <begin position="104"/>
        <end position="125"/>
    </location>
</feature>
<sequence length="577" mass="62964">MDDEQVQLRSSGDNNINNNDDGRRRRRRKKGAMKFGDEDFTLSSINDYDEAEWGEVCGACCRHTPDEIGKILLGILGLCFFQYFFFFSLDLLGTGAKVLSGCRGGLLFGSHINPVSAVMVAALATSLMQSSSTTTSIVVALVSDGVITVETGVYLVMGANIGTTITNDMVSLAQFANVEEMERAFASACLHDLFNWMTVAILLPFEVLTGYLEHVTKLIVDGAETKKGEDWDGPMEKWVKPLTRKLIISNKKAIILVAEGSSCDNPDWYPTRCIDGLPESKATCHTGFVTCDKATGNCPAWFRQGATLVDDKVAGGVSVVMALILCYICILGLMWIAQWLLKGLTTRVVYKVVNMNGYIGIAVGAGLTMLLQSSSLTTAVLTPWVGIGVIRIEQVYPLILGANVGTTLSSILSALVASGLDPLQVALAHLFFNITGVLIWYPIPHLRRIPIFLGRRMGKGVRVFRLFAPLYIVFFFFIFPVITIAISQLFEEGKTAGGAVTVTILSLFVIGMTYWCYCRGGAHRTADWIQSIKFPSRRSAAPASFSTEADEGGGVEHFGDEDPERAKLSDSQEEIEQ</sequence>
<feature type="transmembrane region" description="Helical" evidence="8">
    <location>
        <begin position="357"/>
        <end position="383"/>
    </location>
</feature>
<feature type="transmembrane region" description="Helical" evidence="8">
    <location>
        <begin position="464"/>
        <end position="490"/>
    </location>
</feature>
<feature type="transmembrane region" description="Helical" evidence="8">
    <location>
        <begin position="313"/>
        <end position="337"/>
    </location>
</feature>
<dbReference type="Proteomes" id="UP001153069">
    <property type="component" value="Unassembled WGS sequence"/>
</dbReference>
<dbReference type="PANTHER" id="PTHR10010:SF46">
    <property type="entry name" value="SODIUM-DEPENDENT PHOSPHATE TRANSPORT PROTEIN 2B"/>
    <property type="match status" value="1"/>
</dbReference>
<dbReference type="GO" id="GO:0044341">
    <property type="term" value="P:sodium-dependent phosphate transport"/>
    <property type="evidence" value="ECO:0007669"/>
    <property type="project" value="InterPro"/>
</dbReference>
<protein>
    <submittedName>
        <fullName evidence="9">Sodium-dependent phosphate transport protein 2B</fullName>
    </submittedName>
</protein>
<feature type="compositionally biased region" description="Low complexity" evidence="7">
    <location>
        <begin position="537"/>
        <end position="546"/>
    </location>
</feature>
<dbReference type="NCBIfam" id="NF037997">
    <property type="entry name" value="Na_Pi_symport"/>
    <property type="match status" value="1"/>
</dbReference>
<feature type="compositionally biased region" description="Basic and acidic residues" evidence="7">
    <location>
        <begin position="557"/>
        <end position="570"/>
    </location>
</feature>